<evidence type="ECO:0000313" key="1">
    <source>
        <dbReference type="EMBL" id="ADL02827.1"/>
    </source>
</evidence>
<dbReference type="AlphaFoldDB" id="D9R1T6"/>
<evidence type="ECO:0000313" key="2">
    <source>
        <dbReference type="Proteomes" id="UP000001662"/>
    </source>
</evidence>
<name>D9R1T6_LACSW</name>
<dbReference type="eggNOG" id="ENOG5032283">
    <property type="taxonomic scope" value="Bacteria"/>
</dbReference>
<dbReference type="STRING" id="610130.Closa_0184"/>
<dbReference type="Proteomes" id="UP000001662">
    <property type="component" value="Chromosome"/>
</dbReference>
<sequence length="116" mass="13174">MRPSDIIIKRFSDLANSEQAMCVGVRPRKAYHDGIAGEIIGFTYDIVLPSRKYERISLIIEGDAIIDPELFKTENISVPIENIKNFEGKWYKNQQMADYGLSCKATGFVICKEVKL</sequence>
<dbReference type="EMBL" id="CP002109">
    <property type="protein sequence ID" value="ADL02827.1"/>
    <property type="molecule type" value="Genomic_DNA"/>
</dbReference>
<keyword evidence="2" id="KW-1185">Reference proteome</keyword>
<dbReference type="OrthoDB" id="2087386at2"/>
<dbReference type="PaxDb" id="610130-Closa_0184"/>
<reference evidence="1" key="1">
    <citation type="submission" date="2010-07" db="EMBL/GenBank/DDBJ databases">
        <title>Complete sequence of Clostridium saccharolyticum WM1.</title>
        <authorList>
            <consortium name="US DOE Joint Genome Institute"/>
            <person name="Lucas S."/>
            <person name="Copeland A."/>
            <person name="Lapidus A."/>
            <person name="Cheng J.-F."/>
            <person name="Bruce D."/>
            <person name="Goodwin L."/>
            <person name="Pitluck S."/>
            <person name="Chertkov O."/>
            <person name="Detter J.C."/>
            <person name="Han C."/>
            <person name="Tapia R."/>
            <person name="Land M."/>
            <person name="Hauser L."/>
            <person name="Chang Y.-J."/>
            <person name="Jeffries C."/>
            <person name="Kyrpides N."/>
            <person name="Ivanova N."/>
            <person name="Mikhailova N."/>
            <person name="Mouttaki H."/>
            <person name="Lin L."/>
            <person name="Zhou J."/>
            <person name="Hemme C.L."/>
            <person name="Woyke T."/>
        </authorList>
    </citation>
    <scope>NUCLEOTIDE SEQUENCE [LARGE SCALE GENOMIC DNA]</scope>
    <source>
        <strain evidence="1">WM1</strain>
    </source>
</reference>
<dbReference type="HOGENOM" id="CLU_2092605_0_0_9"/>
<dbReference type="RefSeq" id="WP_013270927.1">
    <property type="nucleotide sequence ID" value="NC_014376.1"/>
</dbReference>
<organism evidence="1 2">
    <name type="scientific">Lacrimispora saccharolytica (strain ATCC 35040 / DSM 2544 / NRCC 2533 / WM1)</name>
    <name type="common">Clostridium saccharolyticum</name>
    <dbReference type="NCBI Taxonomy" id="610130"/>
    <lineage>
        <taxon>Bacteria</taxon>
        <taxon>Bacillati</taxon>
        <taxon>Bacillota</taxon>
        <taxon>Clostridia</taxon>
        <taxon>Lachnospirales</taxon>
        <taxon>Lachnospiraceae</taxon>
        <taxon>Lacrimispora</taxon>
    </lineage>
</organism>
<protein>
    <submittedName>
        <fullName evidence="1">Uncharacterized protein</fullName>
    </submittedName>
</protein>
<proteinExistence type="predicted"/>
<dbReference type="KEGG" id="csh:Closa_0184"/>
<accession>D9R1T6</accession>
<gene>
    <name evidence="1" type="ordered locus">Closa_0184</name>
</gene>